<dbReference type="GO" id="GO:0000976">
    <property type="term" value="F:transcription cis-regulatory region binding"/>
    <property type="evidence" value="ECO:0007669"/>
    <property type="project" value="TreeGrafter"/>
</dbReference>
<evidence type="ECO:0000256" key="2">
    <source>
        <dbReference type="ARBA" id="ARBA00023015"/>
    </source>
</evidence>
<dbReference type="InterPro" id="IPR001138">
    <property type="entry name" value="Zn2Cys6_DnaBD"/>
</dbReference>
<name>A0A9W9VZR8_9EURO</name>
<dbReference type="Gene3D" id="4.10.240.10">
    <property type="entry name" value="Zn(2)-C6 fungal-type DNA-binding domain"/>
    <property type="match status" value="1"/>
</dbReference>
<gene>
    <name evidence="8" type="ORF">N7509_007947</name>
</gene>
<keyword evidence="4" id="KW-0804">Transcription</keyword>
<feature type="compositionally biased region" description="Basic and acidic residues" evidence="6">
    <location>
        <begin position="104"/>
        <end position="114"/>
    </location>
</feature>
<proteinExistence type="predicted"/>
<dbReference type="PROSITE" id="PS00463">
    <property type="entry name" value="ZN2_CY6_FUNGAL_1"/>
    <property type="match status" value="1"/>
</dbReference>
<keyword evidence="2" id="KW-0805">Transcription regulation</keyword>
<accession>A0A9W9VZR8</accession>
<evidence type="ECO:0000313" key="8">
    <source>
        <dbReference type="EMBL" id="KAJ5392457.1"/>
    </source>
</evidence>
<organism evidence="8 9">
    <name type="scientific">Penicillium cosmopolitanum</name>
    <dbReference type="NCBI Taxonomy" id="1131564"/>
    <lineage>
        <taxon>Eukaryota</taxon>
        <taxon>Fungi</taxon>
        <taxon>Dikarya</taxon>
        <taxon>Ascomycota</taxon>
        <taxon>Pezizomycotina</taxon>
        <taxon>Eurotiomycetes</taxon>
        <taxon>Eurotiomycetidae</taxon>
        <taxon>Eurotiales</taxon>
        <taxon>Aspergillaceae</taxon>
        <taxon>Penicillium</taxon>
    </lineage>
</organism>
<dbReference type="GeneID" id="81371564"/>
<evidence type="ECO:0000256" key="6">
    <source>
        <dbReference type="SAM" id="MobiDB-lite"/>
    </source>
</evidence>
<dbReference type="GO" id="GO:0008270">
    <property type="term" value="F:zinc ion binding"/>
    <property type="evidence" value="ECO:0007669"/>
    <property type="project" value="InterPro"/>
</dbReference>
<evidence type="ECO:0000256" key="5">
    <source>
        <dbReference type="ARBA" id="ARBA00023242"/>
    </source>
</evidence>
<sequence>MPESLPRKSPARSRKGCPECRERKIKCDETRPECKQCLKSGRVCRIIDGLFRPHSLSIPTKTKSRSRSQKSPRPTQEDNSSPINESRRAEVNRSKDGPTTPVSTHDRVSIASPEKERGLVPIGGLLAQCSPPGTSHAIVDTPPISSLHSPNLPVIASPAVTQDYPTVAGNTSEPNSTILGPIIDQSKTDRNEVAFFLRYFAGLGGQWIDICTGQRSYFSQYIIQLSRHSPLIRYSACAMAAKQLGQIKDSSQTTEASRRFSILVSSTVHPSIDFEWYGAKYYEKAILLMARQISHGTSMIENHLSPGEIYRSPGSDNNHLDDNETTSSAFRILAACILSSYEELNSTMRAWTSHLDGINKLLRPHLDLPISPNNFYRVPQSLRALEASFWYFALNDMLNSLTVRRECRIDVDNVSLWQRMGVPLGHFGELALDRIDESTQEMIFFHTLIYILCKIVNKVSTNNPLWDSVDTDLNTWYNALPPEFIFSITESSSATVKYSCRIPETWFGSETCAIAMAFYNMARILQLVNGPQEANPVSSHKPRDLLSKYNALQRDLIHHSGEILCIANGMTGIAVQKYMLQPLYIAGRCLSSEAERRNLVGLLRRIETSLGLATEYCIRDLADEWGISDDFLSLQADDDDDISVI</sequence>
<dbReference type="SUPFAM" id="SSF57701">
    <property type="entry name" value="Zn2/Cys6 DNA-binding domain"/>
    <property type="match status" value="1"/>
</dbReference>
<protein>
    <recommendedName>
        <fullName evidence="7">Zn(2)-C6 fungal-type domain-containing protein</fullName>
    </recommendedName>
</protein>
<evidence type="ECO:0000256" key="3">
    <source>
        <dbReference type="ARBA" id="ARBA00023125"/>
    </source>
</evidence>
<keyword evidence="3" id="KW-0238">DNA-binding</keyword>
<dbReference type="GO" id="GO:0000981">
    <property type="term" value="F:DNA-binding transcription factor activity, RNA polymerase II-specific"/>
    <property type="evidence" value="ECO:0007669"/>
    <property type="project" value="InterPro"/>
</dbReference>
<dbReference type="CDD" id="cd00067">
    <property type="entry name" value="GAL4"/>
    <property type="match status" value="1"/>
</dbReference>
<evidence type="ECO:0000259" key="7">
    <source>
        <dbReference type="PROSITE" id="PS50048"/>
    </source>
</evidence>
<keyword evidence="5" id="KW-0539">Nucleus</keyword>
<dbReference type="AlphaFoldDB" id="A0A9W9VZR8"/>
<dbReference type="SMART" id="SM00066">
    <property type="entry name" value="GAL4"/>
    <property type="match status" value="1"/>
</dbReference>
<dbReference type="OrthoDB" id="5418899at2759"/>
<evidence type="ECO:0000313" key="9">
    <source>
        <dbReference type="Proteomes" id="UP001147747"/>
    </source>
</evidence>
<evidence type="ECO:0000256" key="1">
    <source>
        <dbReference type="ARBA" id="ARBA00004123"/>
    </source>
</evidence>
<dbReference type="Proteomes" id="UP001147747">
    <property type="component" value="Unassembled WGS sequence"/>
</dbReference>
<dbReference type="Pfam" id="PF11951">
    <property type="entry name" value="Fungal_trans_2"/>
    <property type="match status" value="1"/>
</dbReference>
<dbReference type="PANTHER" id="PTHR37534:SF9">
    <property type="entry name" value="ZN(II)2CYS6 TRANSCRIPTION FACTOR (EUROFUNG)"/>
    <property type="match status" value="1"/>
</dbReference>
<reference evidence="8" key="2">
    <citation type="journal article" date="2023" name="IMA Fungus">
        <title>Comparative genomic study of the Penicillium genus elucidates a diverse pangenome and 15 lateral gene transfer events.</title>
        <authorList>
            <person name="Petersen C."/>
            <person name="Sorensen T."/>
            <person name="Nielsen M.R."/>
            <person name="Sondergaard T.E."/>
            <person name="Sorensen J.L."/>
            <person name="Fitzpatrick D.A."/>
            <person name="Frisvad J.C."/>
            <person name="Nielsen K.L."/>
        </authorList>
    </citation>
    <scope>NUCLEOTIDE SEQUENCE</scope>
    <source>
        <strain evidence="8">IBT 29677</strain>
    </source>
</reference>
<dbReference type="PANTHER" id="PTHR37534">
    <property type="entry name" value="TRANSCRIPTIONAL ACTIVATOR PROTEIN UGA3"/>
    <property type="match status" value="1"/>
</dbReference>
<comment type="caution">
    <text evidence="8">The sequence shown here is derived from an EMBL/GenBank/DDBJ whole genome shotgun (WGS) entry which is preliminary data.</text>
</comment>
<feature type="domain" description="Zn(2)-C6 fungal-type" evidence="7">
    <location>
        <begin position="16"/>
        <end position="46"/>
    </location>
</feature>
<dbReference type="GO" id="GO:0045944">
    <property type="term" value="P:positive regulation of transcription by RNA polymerase II"/>
    <property type="evidence" value="ECO:0007669"/>
    <property type="project" value="TreeGrafter"/>
</dbReference>
<keyword evidence="9" id="KW-1185">Reference proteome</keyword>
<dbReference type="InterPro" id="IPR036864">
    <property type="entry name" value="Zn2-C6_fun-type_DNA-bd_sf"/>
</dbReference>
<dbReference type="PROSITE" id="PS50048">
    <property type="entry name" value="ZN2_CY6_FUNGAL_2"/>
    <property type="match status" value="1"/>
</dbReference>
<reference evidence="8" key="1">
    <citation type="submission" date="2022-12" db="EMBL/GenBank/DDBJ databases">
        <authorList>
            <person name="Petersen C."/>
        </authorList>
    </citation>
    <scope>NUCLEOTIDE SEQUENCE</scope>
    <source>
        <strain evidence="8">IBT 29677</strain>
    </source>
</reference>
<dbReference type="EMBL" id="JAPZBU010000008">
    <property type="protein sequence ID" value="KAJ5392457.1"/>
    <property type="molecule type" value="Genomic_DNA"/>
</dbReference>
<dbReference type="RefSeq" id="XP_056488135.1">
    <property type="nucleotide sequence ID" value="XM_056632584.1"/>
</dbReference>
<evidence type="ECO:0000256" key="4">
    <source>
        <dbReference type="ARBA" id="ARBA00023163"/>
    </source>
</evidence>
<dbReference type="GO" id="GO:0005634">
    <property type="term" value="C:nucleus"/>
    <property type="evidence" value="ECO:0007669"/>
    <property type="project" value="UniProtKB-SubCell"/>
</dbReference>
<dbReference type="Pfam" id="PF00172">
    <property type="entry name" value="Zn_clus"/>
    <property type="match status" value="1"/>
</dbReference>
<feature type="region of interest" description="Disordered" evidence="6">
    <location>
        <begin position="55"/>
        <end position="114"/>
    </location>
</feature>
<comment type="subcellular location">
    <subcellularLocation>
        <location evidence="1">Nucleus</location>
    </subcellularLocation>
</comment>
<feature type="compositionally biased region" description="Basic and acidic residues" evidence="6">
    <location>
        <begin position="85"/>
        <end position="96"/>
    </location>
</feature>
<dbReference type="InterPro" id="IPR021858">
    <property type="entry name" value="Fun_TF"/>
</dbReference>